<dbReference type="PRINTS" id="PR00625">
    <property type="entry name" value="JDOMAIN"/>
</dbReference>
<keyword evidence="2" id="KW-0812">Transmembrane</keyword>
<reference evidence="4 5" key="1">
    <citation type="submission" date="2018-07" db="EMBL/GenBank/DDBJ databases">
        <title>Motiliproteus coralliicola sp. nov., a bacterium isolated from Coral.</title>
        <authorList>
            <person name="Wang G."/>
        </authorList>
    </citation>
    <scope>NUCLEOTIDE SEQUENCE [LARGE SCALE GENOMIC DNA]</scope>
    <source>
        <strain evidence="4 5">C34</strain>
    </source>
</reference>
<dbReference type="Pfam" id="PF00226">
    <property type="entry name" value="DnaJ"/>
    <property type="match status" value="1"/>
</dbReference>
<evidence type="ECO:0000259" key="3">
    <source>
        <dbReference type="PROSITE" id="PS50076"/>
    </source>
</evidence>
<dbReference type="AlphaFoldDB" id="A0A369WEY7"/>
<dbReference type="PANTHER" id="PTHR24074">
    <property type="entry name" value="CO-CHAPERONE PROTEIN DJLA"/>
    <property type="match status" value="1"/>
</dbReference>
<keyword evidence="5" id="KW-1185">Reference proteome</keyword>
<dbReference type="CDD" id="cd06257">
    <property type="entry name" value="DnaJ"/>
    <property type="match status" value="1"/>
</dbReference>
<organism evidence="4 5">
    <name type="scientific">Motiliproteus coralliicola</name>
    <dbReference type="NCBI Taxonomy" id="2283196"/>
    <lineage>
        <taxon>Bacteria</taxon>
        <taxon>Pseudomonadati</taxon>
        <taxon>Pseudomonadota</taxon>
        <taxon>Gammaproteobacteria</taxon>
        <taxon>Oceanospirillales</taxon>
        <taxon>Oceanospirillaceae</taxon>
        <taxon>Motiliproteus</taxon>
    </lineage>
</organism>
<dbReference type="InterPro" id="IPR029024">
    <property type="entry name" value="TerB-like"/>
</dbReference>
<evidence type="ECO:0000256" key="1">
    <source>
        <dbReference type="ARBA" id="ARBA00023186"/>
    </source>
</evidence>
<dbReference type="PROSITE" id="PS50076">
    <property type="entry name" value="DNAJ_2"/>
    <property type="match status" value="1"/>
</dbReference>
<evidence type="ECO:0000256" key="2">
    <source>
        <dbReference type="SAM" id="Phobius"/>
    </source>
</evidence>
<keyword evidence="1" id="KW-0143">Chaperone</keyword>
<dbReference type="InterPro" id="IPR001623">
    <property type="entry name" value="DnaJ_domain"/>
</dbReference>
<sequence>MSAEQWGERIYNNRTGIVVGGLVGVFSGGLFGLVFGAFIGYSIQRMLTGVQIGALSPQQAFFEATFTVMGKIAKADGRVTEQEIQFARDVMGRMNLSEAKRQEAIEHFTRGKQEGFDIVDTMRPLARLIRRRSQVKQMFVEIQLQAAFADGQVSQPELQVLQQVCSMLEISYQELELILRRCQAEQAFAGGYQAHQQQGPGAAELLKQAYGVLGVEPEVSDAELKKAYRRLMSQHHPDKLIARGMPEEMQQLAKEKTQEIQAAYERIRQARKNGQ</sequence>
<dbReference type="SMART" id="SM00271">
    <property type="entry name" value="DnaJ"/>
    <property type="match status" value="1"/>
</dbReference>
<dbReference type="CDD" id="cd07316">
    <property type="entry name" value="terB_like_DjlA"/>
    <property type="match status" value="1"/>
</dbReference>
<evidence type="ECO:0000313" key="4">
    <source>
        <dbReference type="EMBL" id="RDE19863.1"/>
    </source>
</evidence>
<dbReference type="InterPro" id="IPR036869">
    <property type="entry name" value="J_dom_sf"/>
</dbReference>
<dbReference type="Gene3D" id="1.10.287.110">
    <property type="entry name" value="DnaJ domain"/>
    <property type="match status" value="1"/>
</dbReference>
<dbReference type="Pfam" id="PF05099">
    <property type="entry name" value="TerB"/>
    <property type="match status" value="1"/>
</dbReference>
<dbReference type="EMBL" id="QQOH01000003">
    <property type="protein sequence ID" value="RDE19863.1"/>
    <property type="molecule type" value="Genomic_DNA"/>
</dbReference>
<feature type="transmembrane region" description="Helical" evidence="2">
    <location>
        <begin position="16"/>
        <end position="41"/>
    </location>
</feature>
<gene>
    <name evidence="4" type="ORF">DV711_13415</name>
</gene>
<dbReference type="SUPFAM" id="SSF46565">
    <property type="entry name" value="Chaperone J-domain"/>
    <property type="match status" value="1"/>
</dbReference>
<name>A0A369WEY7_9GAMM</name>
<protein>
    <submittedName>
        <fullName evidence="4">Co-chaperone DjlA</fullName>
    </submittedName>
</protein>
<dbReference type="Gene3D" id="1.10.3680.10">
    <property type="entry name" value="TerB-like"/>
    <property type="match status" value="1"/>
</dbReference>
<accession>A0A369WEY7</accession>
<dbReference type="Proteomes" id="UP000253769">
    <property type="component" value="Unassembled WGS sequence"/>
</dbReference>
<feature type="domain" description="J" evidence="3">
    <location>
        <begin position="208"/>
        <end position="272"/>
    </location>
</feature>
<dbReference type="OrthoDB" id="9782583at2"/>
<comment type="caution">
    <text evidence="4">The sequence shown here is derived from an EMBL/GenBank/DDBJ whole genome shotgun (WGS) entry which is preliminary data.</text>
</comment>
<keyword evidence="2" id="KW-1133">Transmembrane helix</keyword>
<dbReference type="InterPro" id="IPR050817">
    <property type="entry name" value="DjlA_DnaK_co-chaperone"/>
</dbReference>
<evidence type="ECO:0000313" key="5">
    <source>
        <dbReference type="Proteomes" id="UP000253769"/>
    </source>
</evidence>
<proteinExistence type="predicted"/>
<dbReference type="InterPro" id="IPR007791">
    <property type="entry name" value="DjlA_N"/>
</dbReference>
<dbReference type="NCBIfam" id="NF006948">
    <property type="entry name" value="PRK09430.1"/>
    <property type="match status" value="1"/>
</dbReference>
<keyword evidence="2" id="KW-0472">Membrane</keyword>
<dbReference type="SUPFAM" id="SSF158682">
    <property type="entry name" value="TerB-like"/>
    <property type="match status" value="1"/>
</dbReference>
<dbReference type="RefSeq" id="WP_114696208.1">
    <property type="nucleotide sequence ID" value="NZ_QQOH01000003.1"/>
</dbReference>